<protein>
    <submittedName>
        <fullName evidence="2">Heavy-metal-associated domain-containing protein</fullName>
    </submittedName>
</protein>
<reference evidence="2" key="1">
    <citation type="submission" date="2019-02" db="EMBL/GenBank/DDBJ databases">
        <authorList>
            <person name="Gruber-Vodicka R. H."/>
            <person name="Seah K. B. B."/>
        </authorList>
    </citation>
    <scope>NUCLEOTIDE SEQUENCE</scope>
    <source>
        <strain evidence="2">BECK_BZ131</strain>
    </source>
</reference>
<dbReference type="InterPro" id="IPR006121">
    <property type="entry name" value="HMA_dom"/>
</dbReference>
<dbReference type="EMBL" id="CAADFE010000165">
    <property type="protein sequence ID" value="VFJ78072.1"/>
    <property type="molecule type" value="Genomic_DNA"/>
</dbReference>
<name>A0A450U460_9GAMM</name>
<dbReference type="SUPFAM" id="SSF55008">
    <property type="entry name" value="HMA, heavy metal-associated domain"/>
    <property type="match status" value="1"/>
</dbReference>
<sequence length="112" mass="12826">MIDTDCHPNPLITRTIRVTGMSCGKCERTIQQSLDALPGVRKARANHRTGRVKFTYDPTITRLETVEGKLLALGYPADDSFWARKKREWLIFMEQNKRDNLAHQGHCCSKLP</sequence>
<accession>A0A450U460</accession>
<organism evidence="2">
    <name type="scientific">Candidatus Kentrum sp. FW</name>
    <dbReference type="NCBI Taxonomy" id="2126338"/>
    <lineage>
        <taxon>Bacteria</taxon>
        <taxon>Pseudomonadati</taxon>
        <taxon>Pseudomonadota</taxon>
        <taxon>Gammaproteobacteria</taxon>
        <taxon>Candidatus Kentrum</taxon>
    </lineage>
</organism>
<dbReference type="Pfam" id="PF00403">
    <property type="entry name" value="HMA"/>
    <property type="match status" value="1"/>
</dbReference>
<dbReference type="AlphaFoldDB" id="A0A450U460"/>
<evidence type="ECO:0000259" key="1">
    <source>
        <dbReference type="PROSITE" id="PS50846"/>
    </source>
</evidence>
<dbReference type="Gene3D" id="3.30.70.100">
    <property type="match status" value="1"/>
</dbReference>
<dbReference type="CDD" id="cd00371">
    <property type="entry name" value="HMA"/>
    <property type="match status" value="1"/>
</dbReference>
<dbReference type="GO" id="GO:0046872">
    <property type="term" value="F:metal ion binding"/>
    <property type="evidence" value="ECO:0007669"/>
    <property type="project" value="InterPro"/>
</dbReference>
<evidence type="ECO:0000313" key="2">
    <source>
        <dbReference type="EMBL" id="VFJ78072.1"/>
    </source>
</evidence>
<gene>
    <name evidence="2" type="ORF">BECKFW1821C_GA0114237_11654</name>
</gene>
<proteinExistence type="predicted"/>
<feature type="domain" description="HMA" evidence="1">
    <location>
        <begin position="12"/>
        <end position="78"/>
    </location>
</feature>
<dbReference type="InterPro" id="IPR036163">
    <property type="entry name" value="HMA_dom_sf"/>
</dbReference>
<dbReference type="PROSITE" id="PS50846">
    <property type="entry name" value="HMA_2"/>
    <property type="match status" value="1"/>
</dbReference>